<evidence type="ECO:0000256" key="2">
    <source>
        <dbReference type="ARBA" id="ARBA00023125"/>
    </source>
</evidence>
<keyword evidence="1" id="KW-0805">Transcription regulation</keyword>
<dbReference type="EMBL" id="AEJF01000230">
    <property type="protein sequence ID" value="KLU21120.1"/>
    <property type="molecule type" value="Genomic_DNA"/>
</dbReference>
<accession>A0A0J1CK83</accession>
<dbReference type="PROSITE" id="PS00894">
    <property type="entry name" value="HTH_DEOR_1"/>
    <property type="match status" value="1"/>
</dbReference>
<dbReference type="GO" id="GO:0003677">
    <property type="term" value="F:DNA binding"/>
    <property type="evidence" value="ECO:0007669"/>
    <property type="project" value="UniProtKB-KW"/>
</dbReference>
<gene>
    <name evidence="5" type="ORF">EOS_38345</name>
</gene>
<sequence length="249" mass="28170">MSEHRYQEILTRLHDDGRVSVTPLAKILDVSEETIRRDLKELEQGGMLRRIYGGAVPPRLDLERPVTERGKVNVRGKAKVAELAEKLVEDGMSIFIDSSTTTTAFARRLVGRNLTVTTNSIDVALLLGTSINRVNLTPGMLRGKDNALVGYETLDYARRFFYDAAFMGIAACDLHHGWMDYEEHESNLRGVLKAQTRRSVVLADIDKFGRQAYLNTFPINEKLTVVCDRRPPDSFLEIFTQHDIDLIHP</sequence>
<dbReference type="Proteomes" id="UP000035963">
    <property type="component" value="Unassembled WGS sequence"/>
</dbReference>
<evidence type="ECO:0000313" key="5">
    <source>
        <dbReference type="EMBL" id="KLU21120.1"/>
    </source>
</evidence>
<evidence type="ECO:0000259" key="4">
    <source>
        <dbReference type="PROSITE" id="PS51000"/>
    </source>
</evidence>
<dbReference type="PRINTS" id="PR00037">
    <property type="entry name" value="HTHLACR"/>
</dbReference>
<dbReference type="SUPFAM" id="SSF46785">
    <property type="entry name" value="Winged helix' DNA-binding domain"/>
    <property type="match status" value="1"/>
</dbReference>
<name>A0A0J1CK83_9BURK</name>
<evidence type="ECO:0000313" key="6">
    <source>
        <dbReference type="Proteomes" id="UP000035963"/>
    </source>
</evidence>
<dbReference type="Gene3D" id="1.10.10.10">
    <property type="entry name" value="Winged helix-like DNA-binding domain superfamily/Winged helix DNA-binding domain"/>
    <property type="match status" value="1"/>
</dbReference>
<organism evidence="5 6">
    <name type="scientific">Caballeronia mineralivorans PML1(12)</name>
    <dbReference type="NCBI Taxonomy" id="908627"/>
    <lineage>
        <taxon>Bacteria</taxon>
        <taxon>Pseudomonadati</taxon>
        <taxon>Pseudomonadota</taxon>
        <taxon>Betaproteobacteria</taxon>
        <taxon>Burkholderiales</taxon>
        <taxon>Burkholderiaceae</taxon>
        <taxon>Caballeronia</taxon>
    </lineage>
</organism>
<evidence type="ECO:0000256" key="1">
    <source>
        <dbReference type="ARBA" id="ARBA00023015"/>
    </source>
</evidence>
<dbReference type="PROSITE" id="PS51000">
    <property type="entry name" value="HTH_DEOR_2"/>
    <property type="match status" value="1"/>
</dbReference>
<dbReference type="AlphaFoldDB" id="A0A0J1CK83"/>
<dbReference type="SMART" id="SM01134">
    <property type="entry name" value="DeoRC"/>
    <property type="match status" value="1"/>
</dbReference>
<dbReference type="InterPro" id="IPR036388">
    <property type="entry name" value="WH-like_DNA-bd_sf"/>
</dbReference>
<dbReference type="InterPro" id="IPR037171">
    <property type="entry name" value="NagB/RpiA_transferase-like"/>
</dbReference>
<feature type="domain" description="HTH deoR-type" evidence="4">
    <location>
        <begin position="2"/>
        <end position="57"/>
    </location>
</feature>
<dbReference type="SUPFAM" id="SSF100950">
    <property type="entry name" value="NagB/RpiA/CoA transferase-like"/>
    <property type="match status" value="1"/>
</dbReference>
<proteinExistence type="predicted"/>
<dbReference type="Pfam" id="PF08220">
    <property type="entry name" value="HTH_DeoR"/>
    <property type="match status" value="1"/>
</dbReference>
<dbReference type="InterPro" id="IPR018356">
    <property type="entry name" value="Tscrpt_reg_HTH_DeoR_CS"/>
</dbReference>
<dbReference type="GO" id="GO:0003700">
    <property type="term" value="F:DNA-binding transcription factor activity"/>
    <property type="evidence" value="ECO:0007669"/>
    <property type="project" value="InterPro"/>
</dbReference>
<keyword evidence="3" id="KW-0804">Transcription</keyword>
<keyword evidence="6" id="KW-1185">Reference proteome</keyword>
<comment type="caution">
    <text evidence="5">The sequence shown here is derived from an EMBL/GenBank/DDBJ whole genome shotgun (WGS) entry which is preliminary data.</text>
</comment>
<keyword evidence="2" id="KW-0238">DNA-binding</keyword>
<dbReference type="InterPro" id="IPR001034">
    <property type="entry name" value="DeoR_HTH"/>
</dbReference>
<dbReference type="PATRIC" id="fig|908627.4.peg.8588"/>
<dbReference type="PANTHER" id="PTHR30363">
    <property type="entry name" value="HTH-TYPE TRANSCRIPTIONAL REGULATOR SRLR-RELATED"/>
    <property type="match status" value="1"/>
</dbReference>
<reference evidence="5 6" key="1">
    <citation type="journal article" date="2015" name="Genome Announc.">
        <title>Draft Genome Sequence of Burkholderia sp. Strain PML1(12), an Ectomycorrhizosphere-Inhabiting Bacterium with Effective Mineral-Weathering Ability.</title>
        <authorList>
            <person name="Uroz S."/>
            <person name="Oger P."/>
        </authorList>
    </citation>
    <scope>NUCLEOTIDE SEQUENCE [LARGE SCALE GENOMIC DNA]</scope>
    <source>
        <strain evidence="6">PML1(12)</strain>
    </source>
</reference>
<dbReference type="PANTHER" id="PTHR30363:SF44">
    <property type="entry name" value="AGA OPERON TRANSCRIPTIONAL REPRESSOR-RELATED"/>
    <property type="match status" value="1"/>
</dbReference>
<dbReference type="RefSeq" id="WP_047897431.1">
    <property type="nucleotide sequence ID" value="NZ_AEJF01000230.1"/>
</dbReference>
<evidence type="ECO:0000256" key="3">
    <source>
        <dbReference type="ARBA" id="ARBA00023163"/>
    </source>
</evidence>
<protein>
    <submittedName>
        <fullName evidence="5">DeoR faimly transcriptional regulator</fullName>
    </submittedName>
</protein>
<dbReference type="Pfam" id="PF00455">
    <property type="entry name" value="DeoRC"/>
    <property type="match status" value="1"/>
</dbReference>
<dbReference type="InterPro" id="IPR036390">
    <property type="entry name" value="WH_DNA-bd_sf"/>
</dbReference>
<dbReference type="InterPro" id="IPR050313">
    <property type="entry name" value="Carb_Metab_HTH_regulators"/>
</dbReference>
<dbReference type="OrthoDB" id="9814815at2"/>
<dbReference type="InterPro" id="IPR014036">
    <property type="entry name" value="DeoR-like_C"/>
</dbReference>
<dbReference type="SMART" id="SM00420">
    <property type="entry name" value="HTH_DEOR"/>
    <property type="match status" value="1"/>
</dbReference>